<dbReference type="PANTHER" id="PTHR43818">
    <property type="entry name" value="BCDNA.GH03377"/>
    <property type="match status" value="1"/>
</dbReference>
<evidence type="ECO:0000313" key="4">
    <source>
        <dbReference type="EMBL" id="AHG93188.1"/>
    </source>
</evidence>
<feature type="domain" description="Gfo/Idh/MocA-like oxidoreductase bacterial type C-terminal" evidence="3">
    <location>
        <begin position="183"/>
        <end position="265"/>
    </location>
</feature>
<feature type="signal peptide" evidence="1">
    <location>
        <begin position="1"/>
        <end position="28"/>
    </location>
</feature>
<evidence type="ECO:0000256" key="1">
    <source>
        <dbReference type="SAM" id="SignalP"/>
    </source>
</evidence>
<keyword evidence="4" id="KW-0614">Plasmid</keyword>
<dbReference type="AlphaFoldDB" id="W0RUG1"/>
<dbReference type="GO" id="GO:0000166">
    <property type="term" value="F:nucleotide binding"/>
    <property type="evidence" value="ECO:0007669"/>
    <property type="project" value="InterPro"/>
</dbReference>
<keyword evidence="5" id="KW-1185">Reference proteome</keyword>
<dbReference type="Pfam" id="PF19051">
    <property type="entry name" value="GFO_IDH_MocA_C2"/>
    <property type="match status" value="1"/>
</dbReference>
<dbReference type="SUPFAM" id="SSF55347">
    <property type="entry name" value="Glyceraldehyde-3-phosphate dehydrogenase-like, C-terminal domain"/>
    <property type="match status" value="1"/>
</dbReference>
<sequence>MSSFSRRTFLKSSALAAAGAALPAKAWARIPGANADIRVAVIGLNGRGRNHLQSLARIPGVRVVALCDVDTAVLDKVKPTVNGGDVKTYTDLRKLFDDKDVDAVTIATPNHWHSLAAIWAMQAGKDVYVEKPVSHEIWEGRQLVNASKKYKDRVIQVGTQIRSGEGLQQAVQYVRSGQLGKITAARGFCYKRRDSIGLCGGPQQVPSTIDYNLWSGPAPLVAPHRNTKNGPVHYDWHWIWLYGNGDVGNQGIHQMDVARWFLGEEGLPRHTMSIGGRLGYVDDGETPNTQVVIHDYATAPLIFEVRGLPKAAGVQGAGGDPAANQGGAAARDMDNYRGVDIGNVIDCEGGSVIVPSYTTARVVDKSGTVIKEFTGRDTHMQNFIDVVRSRRSQDLFGPVEEGHVSSALCHLGNISHRLGKAQSEAVLTSSIKSDAKLFEAHGRMLEHLAANKVDLGKTPLTQGVPLQIDAAHERFVGSNSAQANAMLKRDYRKPFEVPSLG</sequence>
<keyword evidence="1" id="KW-0732">Signal</keyword>
<dbReference type="InterPro" id="IPR000683">
    <property type="entry name" value="Gfo/Idh/MocA-like_OxRdtase_N"/>
</dbReference>
<dbReference type="InterPro" id="IPR043906">
    <property type="entry name" value="Gfo/Idh/MocA_OxRdtase_bact_C"/>
</dbReference>
<dbReference type="PATRIC" id="fig|861299.3.peg.5690"/>
<dbReference type="KEGG" id="gba:J421_5653"/>
<geneLocation type="plasmid" evidence="4 5">
    <name>2</name>
</geneLocation>
<organism evidence="4 5">
    <name type="scientific">Gemmatirosa kalamazoonensis</name>
    <dbReference type="NCBI Taxonomy" id="861299"/>
    <lineage>
        <taxon>Bacteria</taxon>
        <taxon>Pseudomonadati</taxon>
        <taxon>Gemmatimonadota</taxon>
        <taxon>Gemmatimonadia</taxon>
        <taxon>Gemmatimonadales</taxon>
        <taxon>Gemmatimonadaceae</taxon>
        <taxon>Gemmatirosa</taxon>
    </lineage>
</organism>
<gene>
    <name evidence="4" type="ORF">J421_5653</name>
</gene>
<name>W0RUG1_9BACT</name>
<dbReference type="HOGENOM" id="CLU_023194_24_0_0"/>
<dbReference type="SUPFAM" id="SSF51735">
    <property type="entry name" value="NAD(P)-binding Rossmann-fold domains"/>
    <property type="match status" value="1"/>
</dbReference>
<dbReference type="Gene3D" id="3.30.360.10">
    <property type="entry name" value="Dihydrodipicolinate Reductase, domain 2"/>
    <property type="match status" value="1"/>
</dbReference>
<feature type="domain" description="Gfo/Idh/MocA-like oxidoreductase N-terminal" evidence="2">
    <location>
        <begin position="37"/>
        <end position="156"/>
    </location>
</feature>
<dbReference type="PROSITE" id="PS51318">
    <property type="entry name" value="TAT"/>
    <property type="match status" value="1"/>
</dbReference>
<dbReference type="InterPro" id="IPR036291">
    <property type="entry name" value="NAD(P)-bd_dom_sf"/>
</dbReference>
<dbReference type="InterPro" id="IPR006311">
    <property type="entry name" value="TAT_signal"/>
</dbReference>
<dbReference type="OrthoDB" id="178664at2"/>
<evidence type="ECO:0000313" key="5">
    <source>
        <dbReference type="Proteomes" id="UP000019151"/>
    </source>
</evidence>
<dbReference type="Gene3D" id="3.40.50.720">
    <property type="entry name" value="NAD(P)-binding Rossmann-like Domain"/>
    <property type="match status" value="1"/>
</dbReference>
<dbReference type="eggNOG" id="COG0673">
    <property type="taxonomic scope" value="Bacteria"/>
</dbReference>
<dbReference type="InterPro" id="IPR050463">
    <property type="entry name" value="Gfo/Idh/MocA_oxidrdct_glycsds"/>
</dbReference>
<dbReference type="Proteomes" id="UP000019151">
    <property type="component" value="Plasmid 2"/>
</dbReference>
<dbReference type="EMBL" id="CP007130">
    <property type="protein sequence ID" value="AHG93188.1"/>
    <property type="molecule type" value="Genomic_DNA"/>
</dbReference>
<reference evidence="4 5" key="1">
    <citation type="journal article" date="2014" name="Genome Announc.">
        <title>Genome Sequence and Methylome of Soil Bacterium Gemmatirosa kalamazoonensis KBS708T, a Member of the Rarely Cultivated Gemmatimonadetes Phylum.</title>
        <authorList>
            <person name="Debruyn J.M."/>
            <person name="Radosevich M."/>
            <person name="Wommack K.E."/>
            <person name="Polson S.W."/>
            <person name="Hauser L.J."/>
            <person name="Fawaz M.N."/>
            <person name="Korlach J."/>
            <person name="Tsai Y.C."/>
        </authorList>
    </citation>
    <scope>NUCLEOTIDE SEQUENCE [LARGE SCALE GENOMIC DNA]</scope>
    <source>
        <strain evidence="4 5">KBS708</strain>
        <plasmid evidence="5">Plasmid 2</plasmid>
    </source>
</reference>
<dbReference type="RefSeq" id="WP_025414495.1">
    <property type="nucleotide sequence ID" value="NZ_CP007130.1"/>
</dbReference>
<dbReference type="PANTHER" id="PTHR43818:SF5">
    <property type="entry name" value="OXIDOREDUCTASE FAMILY PROTEIN"/>
    <property type="match status" value="1"/>
</dbReference>
<evidence type="ECO:0000259" key="2">
    <source>
        <dbReference type="Pfam" id="PF01408"/>
    </source>
</evidence>
<dbReference type="InParanoid" id="W0RUG1"/>
<accession>W0RUG1</accession>
<dbReference type="InterPro" id="IPR019546">
    <property type="entry name" value="TAT_signal_bac_arc"/>
</dbReference>
<feature type="chain" id="PRO_5004795959" evidence="1">
    <location>
        <begin position="29"/>
        <end position="501"/>
    </location>
</feature>
<evidence type="ECO:0000259" key="3">
    <source>
        <dbReference type="Pfam" id="PF19051"/>
    </source>
</evidence>
<protein>
    <submittedName>
        <fullName evidence="4">Oxidoreductase domain protein</fullName>
    </submittedName>
</protein>
<dbReference type="Pfam" id="PF01408">
    <property type="entry name" value="GFO_IDH_MocA"/>
    <property type="match status" value="1"/>
</dbReference>
<dbReference type="Pfam" id="PF10518">
    <property type="entry name" value="TAT_signal"/>
    <property type="match status" value="1"/>
</dbReference>
<proteinExistence type="predicted"/>